<accession>A0A397V728</accession>
<evidence type="ECO:0000256" key="1">
    <source>
        <dbReference type="SAM" id="MobiDB-lite"/>
    </source>
</evidence>
<feature type="compositionally biased region" description="Polar residues" evidence="1">
    <location>
        <begin position="80"/>
        <end position="96"/>
    </location>
</feature>
<dbReference type="AlphaFoldDB" id="A0A397V728"/>
<gene>
    <name evidence="2" type="ORF">C2G38_2188079</name>
</gene>
<reference evidence="2 3" key="1">
    <citation type="submission" date="2018-06" db="EMBL/GenBank/DDBJ databases">
        <title>Comparative genomics reveals the genomic features of Rhizophagus irregularis, R. cerebriforme, R. diaphanum and Gigaspora rosea, and their symbiotic lifestyle signature.</title>
        <authorList>
            <person name="Morin E."/>
            <person name="San Clemente H."/>
            <person name="Chen E.C.H."/>
            <person name="De La Providencia I."/>
            <person name="Hainaut M."/>
            <person name="Kuo A."/>
            <person name="Kohler A."/>
            <person name="Murat C."/>
            <person name="Tang N."/>
            <person name="Roy S."/>
            <person name="Loubradou J."/>
            <person name="Henrissat B."/>
            <person name="Grigoriev I.V."/>
            <person name="Corradi N."/>
            <person name="Roux C."/>
            <person name="Martin F.M."/>
        </authorList>
    </citation>
    <scope>NUCLEOTIDE SEQUENCE [LARGE SCALE GENOMIC DNA]</scope>
    <source>
        <strain evidence="2 3">DAOM 194757</strain>
    </source>
</reference>
<dbReference type="EMBL" id="QKWP01000626">
    <property type="protein sequence ID" value="RIB17157.1"/>
    <property type="molecule type" value="Genomic_DNA"/>
</dbReference>
<comment type="caution">
    <text evidence="2">The sequence shown here is derived from an EMBL/GenBank/DDBJ whole genome shotgun (WGS) entry which is preliminary data.</text>
</comment>
<feature type="compositionally biased region" description="Basic and acidic residues" evidence="1">
    <location>
        <begin position="187"/>
        <end position="201"/>
    </location>
</feature>
<evidence type="ECO:0000313" key="2">
    <source>
        <dbReference type="EMBL" id="RIB17157.1"/>
    </source>
</evidence>
<feature type="region of interest" description="Disordered" evidence="1">
    <location>
        <begin position="1"/>
        <end position="207"/>
    </location>
</feature>
<feature type="compositionally biased region" description="Acidic residues" evidence="1">
    <location>
        <begin position="133"/>
        <end position="143"/>
    </location>
</feature>
<dbReference type="Proteomes" id="UP000266673">
    <property type="component" value="Unassembled WGS sequence"/>
</dbReference>
<feature type="compositionally biased region" description="Basic and acidic residues" evidence="1">
    <location>
        <begin position="9"/>
        <end position="20"/>
    </location>
</feature>
<protein>
    <submittedName>
        <fullName evidence="2">Uncharacterized protein</fullName>
    </submittedName>
</protein>
<keyword evidence="3" id="KW-1185">Reference proteome</keyword>
<organism evidence="2 3">
    <name type="scientific">Gigaspora rosea</name>
    <dbReference type="NCBI Taxonomy" id="44941"/>
    <lineage>
        <taxon>Eukaryota</taxon>
        <taxon>Fungi</taxon>
        <taxon>Fungi incertae sedis</taxon>
        <taxon>Mucoromycota</taxon>
        <taxon>Glomeromycotina</taxon>
        <taxon>Glomeromycetes</taxon>
        <taxon>Diversisporales</taxon>
        <taxon>Gigasporaceae</taxon>
        <taxon>Gigaspora</taxon>
    </lineage>
</organism>
<evidence type="ECO:0000313" key="3">
    <source>
        <dbReference type="Proteomes" id="UP000266673"/>
    </source>
</evidence>
<name>A0A397V728_9GLOM</name>
<proteinExistence type="predicted"/>
<feature type="compositionally biased region" description="Polar residues" evidence="1">
    <location>
        <begin position="105"/>
        <end position="117"/>
    </location>
</feature>
<feature type="compositionally biased region" description="Polar residues" evidence="1">
    <location>
        <begin position="36"/>
        <end position="46"/>
    </location>
</feature>
<sequence>MPKHKKKQKIEVQNKLEVAKNKSSTRNTPAKPAEENFQNLATTSGKASLPPKNTPMTSLEQQMIIDEEVPTLTEKDRENSPTVTNTAQASVPNTETAIPRDITQHQDPVTNTLNKALTSKMEVNIQLDKELSEEQPQESADSEAESKDSREEPEEAAGEGTQVGEDKNSKATQNDEMQVDEELNPQPDKEQQEEERKEKGRLYSQVVGEKEDPVNRRRIRGEVDMSWADEVSRNLEKVKKANFDESEWHYAAVVEAFKDEAKMKKFIIHKLETKPAEHAIPEAIALKFKHSDRNFFRTFTRNILIMPIHQKEYEAILDSAIENYKGKNSVTYTNREIRNQINIKVRQKLAIQWLTSQKMKKNPKEIAKNINYCMGFMKIAEGIKGEKVWEIVNEAIEEILEKLPESPNEIPEEIRSILPFELPVRNRGNLRATLAALRKIYKFARLPEEYLVQLEPLPLNPKELNEETRKNFPITDRRNLQNLLWYKKELANHYRWEGKLPESYFRLPEKKKPLPLTPQELSHKYRAMFPIDISRTKLSIKDLSLKLKEDYYFKMIPNDYFIQKPRLPMDTNRINTRTSFIYPIEREEEAQKFMEEIKEKYSVNLPLPTEIMTVNPTDKPDLPWDHRNIPDFNLTIPITTKKLLVETARMLREKYYF</sequence>